<dbReference type="InterPro" id="IPR000601">
    <property type="entry name" value="PKD_dom"/>
</dbReference>
<organism evidence="7">
    <name type="scientific">Arion vulgaris</name>
    <dbReference type="NCBI Taxonomy" id="1028688"/>
    <lineage>
        <taxon>Eukaryota</taxon>
        <taxon>Metazoa</taxon>
        <taxon>Spiralia</taxon>
        <taxon>Lophotrochozoa</taxon>
        <taxon>Mollusca</taxon>
        <taxon>Gastropoda</taxon>
        <taxon>Heterobranchia</taxon>
        <taxon>Euthyneura</taxon>
        <taxon>Panpulmonata</taxon>
        <taxon>Eupulmonata</taxon>
        <taxon>Stylommatophora</taxon>
        <taxon>Helicina</taxon>
        <taxon>Arionoidea</taxon>
        <taxon>Arionidae</taxon>
        <taxon>Arion</taxon>
    </lineage>
</organism>
<evidence type="ECO:0000259" key="6">
    <source>
        <dbReference type="PROSITE" id="PS50093"/>
    </source>
</evidence>
<dbReference type="PANTHER" id="PTHR46730:SF1">
    <property type="entry name" value="PLAT DOMAIN-CONTAINING PROTEIN"/>
    <property type="match status" value="1"/>
</dbReference>
<evidence type="ECO:0000313" key="7">
    <source>
        <dbReference type="EMBL" id="CEK56189.1"/>
    </source>
</evidence>
<keyword evidence="3" id="KW-0677">Repeat</keyword>
<keyword evidence="4" id="KW-1133">Transmembrane helix</keyword>
<dbReference type="CDD" id="cd00146">
    <property type="entry name" value="PKD"/>
    <property type="match status" value="1"/>
</dbReference>
<dbReference type="GO" id="GO:0005886">
    <property type="term" value="C:plasma membrane"/>
    <property type="evidence" value="ECO:0007669"/>
    <property type="project" value="TreeGrafter"/>
</dbReference>
<evidence type="ECO:0000256" key="5">
    <source>
        <dbReference type="ARBA" id="ARBA00023136"/>
    </source>
</evidence>
<name>A0A0B6YJ48_9EUPU</name>
<evidence type="ECO:0000256" key="1">
    <source>
        <dbReference type="ARBA" id="ARBA00004370"/>
    </source>
</evidence>
<dbReference type="SUPFAM" id="SSF49299">
    <property type="entry name" value="PKD domain"/>
    <property type="match status" value="1"/>
</dbReference>
<dbReference type="AlphaFoldDB" id="A0A0B6YJ48"/>
<gene>
    <name evidence="7" type="primary">ORF27029</name>
</gene>
<dbReference type="PROSITE" id="PS50093">
    <property type="entry name" value="PKD"/>
    <property type="match status" value="1"/>
</dbReference>
<dbReference type="Pfam" id="PF00801">
    <property type="entry name" value="PKD"/>
    <property type="match status" value="1"/>
</dbReference>
<proteinExistence type="predicted"/>
<evidence type="ECO:0000256" key="2">
    <source>
        <dbReference type="ARBA" id="ARBA00022692"/>
    </source>
</evidence>
<keyword evidence="2" id="KW-0812">Transmembrane</keyword>
<dbReference type="InterPro" id="IPR035986">
    <property type="entry name" value="PKD_dom_sf"/>
</dbReference>
<keyword evidence="5" id="KW-0472">Membrane</keyword>
<dbReference type="PANTHER" id="PTHR46730">
    <property type="entry name" value="POLYCYSTIN-1"/>
    <property type="match status" value="1"/>
</dbReference>
<sequence length="83" mass="9254">SEPFYVQVPPGGLVAEASETCIQFGKETYFNASVQFGTNVSFTWKLDDETELVNAGNYVVHRYRRCGTERIQVTASNKVDSIS</sequence>
<feature type="non-terminal residue" evidence="7">
    <location>
        <position position="83"/>
    </location>
</feature>
<evidence type="ECO:0000256" key="3">
    <source>
        <dbReference type="ARBA" id="ARBA00022737"/>
    </source>
</evidence>
<dbReference type="GO" id="GO:0005261">
    <property type="term" value="F:monoatomic cation channel activity"/>
    <property type="evidence" value="ECO:0007669"/>
    <property type="project" value="TreeGrafter"/>
</dbReference>
<dbReference type="GO" id="GO:0006816">
    <property type="term" value="P:calcium ion transport"/>
    <property type="evidence" value="ECO:0007669"/>
    <property type="project" value="TreeGrafter"/>
</dbReference>
<feature type="domain" description="PKD" evidence="6">
    <location>
        <begin position="37"/>
        <end position="83"/>
    </location>
</feature>
<reference evidence="7" key="1">
    <citation type="submission" date="2014-12" db="EMBL/GenBank/DDBJ databases">
        <title>Insight into the proteome of Arion vulgaris.</title>
        <authorList>
            <person name="Aradska J."/>
            <person name="Bulat T."/>
            <person name="Smidak R."/>
            <person name="Sarate P."/>
            <person name="Gangsoo J."/>
            <person name="Sialana F."/>
            <person name="Bilban M."/>
            <person name="Lubec G."/>
        </authorList>
    </citation>
    <scope>NUCLEOTIDE SEQUENCE</scope>
    <source>
        <tissue evidence="7">Skin</tissue>
    </source>
</reference>
<dbReference type="Gene3D" id="2.60.40.10">
    <property type="entry name" value="Immunoglobulins"/>
    <property type="match status" value="1"/>
</dbReference>
<dbReference type="EMBL" id="HACG01009324">
    <property type="protein sequence ID" value="CEK56189.1"/>
    <property type="molecule type" value="Transcribed_RNA"/>
</dbReference>
<dbReference type="InterPro" id="IPR013783">
    <property type="entry name" value="Ig-like_fold"/>
</dbReference>
<accession>A0A0B6YJ48</accession>
<evidence type="ECO:0000256" key="4">
    <source>
        <dbReference type="ARBA" id="ARBA00022989"/>
    </source>
</evidence>
<comment type="subcellular location">
    <subcellularLocation>
        <location evidence="1">Membrane</location>
    </subcellularLocation>
</comment>
<protein>
    <recommendedName>
        <fullName evidence="6">PKD domain-containing protein</fullName>
    </recommendedName>
</protein>
<feature type="non-terminal residue" evidence="7">
    <location>
        <position position="1"/>
    </location>
</feature>